<comment type="caution">
    <text evidence="10">The sequence shown here is derived from an EMBL/GenBank/DDBJ whole genome shotgun (WGS) entry which is preliminary data.</text>
</comment>
<dbReference type="Pfam" id="PF00005">
    <property type="entry name" value="ABC_tran"/>
    <property type="match status" value="1"/>
</dbReference>
<name>A0ABV6QN04_9ACTN</name>
<dbReference type="PANTHER" id="PTHR24221:SF646">
    <property type="entry name" value="HAEMOLYSIN SECRETION ATP-BINDING PROTEIN"/>
    <property type="match status" value="1"/>
</dbReference>
<comment type="subcellular location">
    <subcellularLocation>
        <location evidence="1">Cell membrane</location>
        <topology evidence="1">Multi-pass membrane protein</topology>
    </subcellularLocation>
</comment>
<dbReference type="Gene3D" id="1.20.1560.10">
    <property type="entry name" value="ABC transporter type 1, transmembrane domain"/>
    <property type="match status" value="1"/>
</dbReference>
<proteinExistence type="predicted"/>
<keyword evidence="6 7" id="KW-0472">Membrane</keyword>
<sequence>MNDPLFGSGIQAKGRWISHHTHTSEVGFWTTVRNLPRVAAVACALAWAADRRAALVAGFANIGQALAAALSLLAVNEVLTNLVAADPTPERVRAALPALLWALCLAVCGSLCRALATAAGGQLVPKVQRVAEQKLLERVANVELAVLEDGAFQRSLAGGQLGVRAIEQLIPAVLSSLSALAGVAATVGVIGVLHPLLMPLLVLGVVPQAWKAVAMGRRQYTSAVRWLTESRQKDILVELLTDQGSPAEEIRVHGLAGFLLGHYRRLAGVLEKERMRLSRTEAKIGVLADAAAGATRLATYIALGGLLLAGELSVALVGTMMYAMTRVTAQLSSLLTQFNALYRHGLFVADYSRVLESAGAAAISRGGIRDAVWPEVISAHDLVFSYPGAAEPALEGVDLELRRGEVVALVGVNGSGKSTVARLLAGLYQPQHGTIRWDGIPVQELDRETVAAQIGWIGQNFQRWPFTVRANTIVGRPDAEAGEERLAAAADFADATETISGLPDGWNTLLARDFEGGVNLSGGQWQRIALARATFRDARILICDEPTSALDPLSEAETFERLMALAGRDQTVLLITHRMGSIRHADRIYVLDSGQVVENGTYEQLMARGGLFATMYLKQRRQFDLSPPAQETPLRDAVKSLD</sequence>
<evidence type="ECO:0000313" key="11">
    <source>
        <dbReference type="Proteomes" id="UP001589890"/>
    </source>
</evidence>
<dbReference type="CDD" id="cd03228">
    <property type="entry name" value="ABCC_MRP_Like"/>
    <property type="match status" value="1"/>
</dbReference>
<dbReference type="InterPro" id="IPR003439">
    <property type="entry name" value="ABC_transporter-like_ATP-bd"/>
</dbReference>
<dbReference type="EMBL" id="JBHLTC010000020">
    <property type="protein sequence ID" value="MFC0626015.1"/>
    <property type="molecule type" value="Genomic_DNA"/>
</dbReference>
<evidence type="ECO:0000256" key="4">
    <source>
        <dbReference type="ARBA" id="ARBA00022840"/>
    </source>
</evidence>
<evidence type="ECO:0000259" key="9">
    <source>
        <dbReference type="PROSITE" id="PS50929"/>
    </source>
</evidence>
<protein>
    <submittedName>
        <fullName evidence="10">ABC transporter ATP-binding protein</fullName>
    </submittedName>
</protein>
<evidence type="ECO:0000313" key="10">
    <source>
        <dbReference type="EMBL" id="MFC0626015.1"/>
    </source>
</evidence>
<reference evidence="10 11" key="1">
    <citation type="submission" date="2024-09" db="EMBL/GenBank/DDBJ databases">
        <authorList>
            <person name="Sun Q."/>
            <person name="Mori K."/>
        </authorList>
    </citation>
    <scope>NUCLEOTIDE SEQUENCE [LARGE SCALE GENOMIC DNA]</scope>
    <source>
        <strain evidence="10 11">CGMCC 1.15906</strain>
    </source>
</reference>
<dbReference type="GO" id="GO:0005524">
    <property type="term" value="F:ATP binding"/>
    <property type="evidence" value="ECO:0007669"/>
    <property type="project" value="UniProtKB-KW"/>
</dbReference>
<keyword evidence="4 10" id="KW-0067">ATP-binding</keyword>
<accession>A0ABV6QN04</accession>
<feature type="domain" description="ABC transmembrane type-1" evidence="9">
    <location>
        <begin position="55"/>
        <end position="343"/>
    </location>
</feature>
<evidence type="ECO:0000256" key="1">
    <source>
        <dbReference type="ARBA" id="ARBA00004651"/>
    </source>
</evidence>
<dbReference type="InterPro" id="IPR027417">
    <property type="entry name" value="P-loop_NTPase"/>
</dbReference>
<feature type="transmembrane region" description="Helical" evidence="7">
    <location>
        <begin position="95"/>
        <end position="116"/>
    </location>
</feature>
<dbReference type="PANTHER" id="PTHR24221">
    <property type="entry name" value="ATP-BINDING CASSETTE SUB-FAMILY B"/>
    <property type="match status" value="1"/>
</dbReference>
<evidence type="ECO:0000256" key="3">
    <source>
        <dbReference type="ARBA" id="ARBA00022741"/>
    </source>
</evidence>
<keyword evidence="11" id="KW-1185">Reference proteome</keyword>
<dbReference type="SUPFAM" id="SSF52540">
    <property type="entry name" value="P-loop containing nucleoside triphosphate hydrolases"/>
    <property type="match status" value="1"/>
</dbReference>
<evidence type="ECO:0000256" key="2">
    <source>
        <dbReference type="ARBA" id="ARBA00022692"/>
    </source>
</evidence>
<evidence type="ECO:0000256" key="5">
    <source>
        <dbReference type="ARBA" id="ARBA00022989"/>
    </source>
</evidence>
<evidence type="ECO:0000256" key="6">
    <source>
        <dbReference type="ARBA" id="ARBA00023136"/>
    </source>
</evidence>
<dbReference type="SMART" id="SM00382">
    <property type="entry name" value="AAA"/>
    <property type="match status" value="1"/>
</dbReference>
<keyword evidence="2 7" id="KW-0812">Transmembrane</keyword>
<dbReference type="SUPFAM" id="SSF90123">
    <property type="entry name" value="ABC transporter transmembrane region"/>
    <property type="match status" value="1"/>
</dbReference>
<dbReference type="Proteomes" id="UP001589890">
    <property type="component" value="Unassembled WGS sequence"/>
</dbReference>
<dbReference type="PROSITE" id="PS50893">
    <property type="entry name" value="ABC_TRANSPORTER_2"/>
    <property type="match status" value="1"/>
</dbReference>
<dbReference type="InterPro" id="IPR039421">
    <property type="entry name" value="Type_1_exporter"/>
</dbReference>
<dbReference type="Gene3D" id="3.40.50.300">
    <property type="entry name" value="P-loop containing nucleotide triphosphate hydrolases"/>
    <property type="match status" value="1"/>
</dbReference>
<feature type="transmembrane region" description="Helical" evidence="7">
    <location>
        <begin position="54"/>
        <end position="75"/>
    </location>
</feature>
<dbReference type="InterPro" id="IPR003593">
    <property type="entry name" value="AAA+_ATPase"/>
</dbReference>
<dbReference type="PROSITE" id="PS50929">
    <property type="entry name" value="ABC_TM1F"/>
    <property type="match status" value="1"/>
</dbReference>
<feature type="domain" description="ABC transporter" evidence="8">
    <location>
        <begin position="377"/>
        <end position="618"/>
    </location>
</feature>
<gene>
    <name evidence="10" type="ORF">ACFFGN_18190</name>
</gene>
<evidence type="ECO:0000259" key="8">
    <source>
        <dbReference type="PROSITE" id="PS50893"/>
    </source>
</evidence>
<organism evidence="10 11">
    <name type="scientific">Kribbella deserti</name>
    <dbReference type="NCBI Taxonomy" id="1926257"/>
    <lineage>
        <taxon>Bacteria</taxon>
        <taxon>Bacillati</taxon>
        <taxon>Actinomycetota</taxon>
        <taxon>Actinomycetes</taxon>
        <taxon>Propionibacteriales</taxon>
        <taxon>Kribbellaceae</taxon>
        <taxon>Kribbella</taxon>
    </lineage>
</organism>
<evidence type="ECO:0000256" key="7">
    <source>
        <dbReference type="SAM" id="Phobius"/>
    </source>
</evidence>
<keyword evidence="5 7" id="KW-1133">Transmembrane helix</keyword>
<dbReference type="InterPro" id="IPR011527">
    <property type="entry name" value="ABC1_TM_dom"/>
</dbReference>
<keyword evidence="3" id="KW-0547">Nucleotide-binding</keyword>
<dbReference type="PROSITE" id="PS00211">
    <property type="entry name" value="ABC_TRANSPORTER_1"/>
    <property type="match status" value="1"/>
</dbReference>
<dbReference type="InterPro" id="IPR036640">
    <property type="entry name" value="ABC1_TM_sf"/>
</dbReference>
<feature type="transmembrane region" description="Helical" evidence="7">
    <location>
        <begin position="300"/>
        <end position="324"/>
    </location>
</feature>
<dbReference type="InterPro" id="IPR017871">
    <property type="entry name" value="ABC_transporter-like_CS"/>
</dbReference>
<dbReference type="RefSeq" id="WP_380049039.1">
    <property type="nucleotide sequence ID" value="NZ_JBHLTC010000020.1"/>
</dbReference>